<dbReference type="GO" id="GO:0004177">
    <property type="term" value="F:aminopeptidase activity"/>
    <property type="evidence" value="ECO:0007669"/>
    <property type="project" value="UniProtKB-KW"/>
</dbReference>
<keyword evidence="8" id="KW-1185">Reference proteome</keyword>
<proteinExistence type="inferred from homology"/>
<sequence>MTTRQDEARLAAFRAFLARKGFSGALVLTSDPHLCEYVPEHWQLRAALSGFKGSAGTLLVLPNELALATDSRYWEQAQRELPSGAELIRRPASDLAACANWFSERLPAGSVVAVDEKTISYEDALLCEEAFAACGLKFLPTAFDWSGIWPERPKPVSSAIAEMRRPCVERGEKMRAVREKLAESGSIGLLLESLDDVAWVTNLRGADVPNNPVFEAELLVTQSRAMLYADAGRFSDALLEKLQREAIDVRPSAELERDLAKLAEQGRILVDPSTVTVDLLEAIGEERLSFTRPNPVAARKAEKTSEELEAIAEAHLLDAIALTEFYAELDERLSKGERLTEWNAAECLHAHRARMPGFLDESFPTIAAYGPNAAMPHYQPFAGRSSVLKPGNLLLIDSGAQYDCGTTDVTRMSAVGMPSEAMRRDVVLATRAMLRLLHLKFPVGTTGAQVDVAARMELWREGIDFGHGTGHGVGYVLNVHEGPVTISPRATRFAMAPGNVVSNEPGIYRPGEWGVRVENLMFVRKAESTAFGEFLAFEPLTLCPIDVRVLGRPFGELVEQLNAFNRRCVEALRNRVSPRALSWLEKAAAPL</sequence>
<evidence type="ECO:0000256" key="2">
    <source>
        <dbReference type="ARBA" id="ARBA00022723"/>
    </source>
</evidence>
<gene>
    <name evidence="7" type="ORF">H6A60_06475</name>
</gene>
<dbReference type="SUPFAM" id="SSF55920">
    <property type="entry name" value="Creatinase/aminopeptidase"/>
    <property type="match status" value="1"/>
</dbReference>
<keyword evidence="2" id="KW-0479">Metal-binding</keyword>
<comment type="similarity">
    <text evidence="1">Belongs to the peptidase M24B family.</text>
</comment>
<organism evidence="7 8">
    <name type="scientific">Sutterella massiliensis</name>
    <dbReference type="NCBI Taxonomy" id="1816689"/>
    <lineage>
        <taxon>Bacteria</taxon>
        <taxon>Pseudomonadati</taxon>
        <taxon>Pseudomonadota</taxon>
        <taxon>Betaproteobacteria</taxon>
        <taxon>Burkholderiales</taxon>
        <taxon>Sutterellaceae</taxon>
        <taxon>Sutterella</taxon>
    </lineage>
</organism>
<dbReference type="Pfam" id="PF16188">
    <property type="entry name" value="Peptidase_M24_C"/>
    <property type="match status" value="1"/>
</dbReference>
<evidence type="ECO:0000256" key="1">
    <source>
        <dbReference type="ARBA" id="ARBA00008766"/>
    </source>
</evidence>
<dbReference type="EMBL" id="JACJJC010000008">
    <property type="protein sequence ID" value="MBM6704129.1"/>
    <property type="molecule type" value="Genomic_DNA"/>
</dbReference>
<feature type="domain" description="Peptidase M24" evidence="4">
    <location>
        <begin position="309"/>
        <end position="524"/>
    </location>
</feature>
<dbReference type="InterPro" id="IPR000994">
    <property type="entry name" value="Pept_M24"/>
</dbReference>
<dbReference type="Pfam" id="PF16189">
    <property type="entry name" value="Creatinase_N_2"/>
    <property type="match status" value="1"/>
</dbReference>
<dbReference type="InterPro" id="IPR050422">
    <property type="entry name" value="X-Pro_aminopeptidase_P"/>
</dbReference>
<dbReference type="InterPro" id="IPR036005">
    <property type="entry name" value="Creatinase/aminopeptidase-like"/>
</dbReference>
<dbReference type="Gene3D" id="3.40.350.10">
    <property type="entry name" value="Creatinase/prolidase N-terminal domain"/>
    <property type="match status" value="2"/>
</dbReference>
<dbReference type="InterPro" id="IPR032416">
    <property type="entry name" value="Peptidase_M24_C"/>
</dbReference>
<dbReference type="PANTHER" id="PTHR43763">
    <property type="entry name" value="XAA-PRO AMINOPEPTIDASE 1"/>
    <property type="match status" value="1"/>
</dbReference>
<dbReference type="CDD" id="cd01085">
    <property type="entry name" value="APP"/>
    <property type="match status" value="1"/>
</dbReference>
<evidence type="ECO:0000313" key="8">
    <source>
        <dbReference type="Proteomes" id="UP000715095"/>
    </source>
</evidence>
<dbReference type="SUPFAM" id="SSF53092">
    <property type="entry name" value="Creatinase/prolidase N-terminal domain"/>
    <property type="match status" value="1"/>
</dbReference>
<keyword evidence="3" id="KW-0378">Hydrolase</keyword>
<protein>
    <submittedName>
        <fullName evidence="7">Aminopeptidase P family protein</fullName>
    </submittedName>
</protein>
<comment type="caution">
    <text evidence="7">The sequence shown here is derived from an EMBL/GenBank/DDBJ whole genome shotgun (WGS) entry which is preliminary data.</text>
</comment>
<keyword evidence="7" id="KW-0645">Protease</keyword>
<keyword evidence="7" id="KW-0031">Aminopeptidase</keyword>
<evidence type="ECO:0000256" key="3">
    <source>
        <dbReference type="ARBA" id="ARBA00022801"/>
    </source>
</evidence>
<evidence type="ECO:0000259" key="5">
    <source>
        <dbReference type="Pfam" id="PF01321"/>
    </source>
</evidence>
<dbReference type="Proteomes" id="UP000715095">
    <property type="component" value="Unassembled WGS sequence"/>
</dbReference>
<name>A0ABS2DS12_9BURK</name>
<dbReference type="Pfam" id="PF01321">
    <property type="entry name" value="Creatinase_N"/>
    <property type="match status" value="1"/>
</dbReference>
<accession>A0ABS2DS12</accession>
<dbReference type="PANTHER" id="PTHR43763:SF6">
    <property type="entry name" value="XAA-PRO AMINOPEPTIDASE 1"/>
    <property type="match status" value="1"/>
</dbReference>
<dbReference type="RefSeq" id="WP_205102601.1">
    <property type="nucleotide sequence ID" value="NZ_JACJJC010000008.1"/>
</dbReference>
<evidence type="ECO:0000259" key="6">
    <source>
        <dbReference type="Pfam" id="PF16188"/>
    </source>
</evidence>
<feature type="domain" description="Creatinase N-terminal" evidence="5">
    <location>
        <begin position="9"/>
        <end position="134"/>
    </location>
</feature>
<evidence type="ECO:0000313" key="7">
    <source>
        <dbReference type="EMBL" id="MBM6704129.1"/>
    </source>
</evidence>
<reference evidence="7 8" key="1">
    <citation type="journal article" date="2021" name="Sci. Rep.">
        <title>The distribution of antibiotic resistance genes in chicken gut microbiota commensals.</title>
        <authorList>
            <person name="Juricova H."/>
            <person name="Matiasovicova J."/>
            <person name="Kubasova T."/>
            <person name="Cejkova D."/>
            <person name="Rychlik I."/>
        </authorList>
    </citation>
    <scope>NUCLEOTIDE SEQUENCE [LARGE SCALE GENOMIC DNA]</scope>
    <source>
        <strain evidence="7 8">An829</strain>
    </source>
</reference>
<dbReference type="Pfam" id="PF00557">
    <property type="entry name" value="Peptidase_M24"/>
    <property type="match status" value="1"/>
</dbReference>
<dbReference type="InterPro" id="IPR000587">
    <property type="entry name" value="Creatinase_N"/>
</dbReference>
<dbReference type="InterPro" id="IPR029149">
    <property type="entry name" value="Creatin/AminoP/Spt16_N"/>
</dbReference>
<feature type="domain" description="Peptidase M24 C-terminal" evidence="6">
    <location>
        <begin position="533"/>
        <end position="591"/>
    </location>
</feature>
<dbReference type="InterPro" id="IPR033740">
    <property type="entry name" value="Pept_M24B"/>
</dbReference>
<evidence type="ECO:0000259" key="4">
    <source>
        <dbReference type="Pfam" id="PF00557"/>
    </source>
</evidence>
<dbReference type="Gene3D" id="3.90.230.10">
    <property type="entry name" value="Creatinase/methionine aminopeptidase superfamily"/>
    <property type="match status" value="1"/>
</dbReference>